<comment type="caution">
    <text evidence="1">The sequence shown here is derived from an EMBL/GenBank/DDBJ whole genome shotgun (WGS) entry which is preliminary data.</text>
</comment>
<dbReference type="NCBIfam" id="TIGR04042">
    <property type="entry name" value="MSMEG_0570_fam"/>
    <property type="match status" value="1"/>
</dbReference>
<sequence length="94" mass="10744">MPEVHFDVRWPDQSESHCYSPSTVIHDYLRSGEDYPLPEFLRLSREALTLAADRVEQKFGFRCSSAETQLLAIETRGRQFAGVEDARVTVTRIG</sequence>
<evidence type="ECO:0000313" key="1">
    <source>
        <dbReference type="EMBL" id="MBF5053443.1"/>
    </source>
</evidence>
<evidence type="ECO:0000313" key="2">
    <source>
        <dbReference type="Proteomes" id="UP000644441"/>
    </source>
</evidence>
<organism evidence="1 2">
    <name type="scientific">Alloalcanivorax venustensis ISO4</name>
    <dbReference type="NCBI Taxonomy" id="1177184"/>
    <lineage>
        <taxon>Bacteria</taxon>
        <taxon>Pseudomonadati</taxon>
        <taxon>Pseudomonadota</taxon>
        <taxon>Gammaproteobacteria</taxon>
        <taxon>Oceanospirillales</taxon>
        <taxon>Alcanivoracaceae</taxon>
        <taxon>Alloalcanivorax</taxon>
    </lineage>
</organism>
<reference evidence="1 2" key="1">
    <citation type="submission" date="2012-09" db="EMBL/GenBank/DDBJ databases">
        <title>Genome Sequence of alkane-degrading Bacterium Alcanivorax venustensis ISO4.</title>
        <authorList>
            <person name="Lai Q."/>
            <person name="Shao Z."/>
        </authorList>
    </citation>
    <scope>NUCLEOTIDE SEQUENCE [LARGE SCALE GENOMIC DNA]</scope>
    <source>
        <strain evidence="1 2">ISO4</strain>
    </source>
</reference>
<proteinExistence type="predicted"/>
<dbReference type="Proteomes" id="UP000644441">
    <property type="component" value="Unassembled WGS sequence"/>
</dbReference>
<keyword evidence="2" id="KW-1185">Reference proteome</keyword>
<dbReference type="RefSeq" id="WP_142949077.1">
    <property type="nucleotide sequence ID" value="NZ_ARXR01000016.1"/>
</dbReference>
<dbReference type="GeneID" id="99767169"/>
<dbReference type="EMBL" id="ARXR01000016">
    <property type="protein sequence ID" value="MBF5053443.1"/>
    <property type="molecule type" value="Genomic_DNA"/>
</dbReference>
<protein>
    <recommendedName>
        <fullName evidence="3">MSMEG_0570 family nitrogen starvation response protein</fullName>
    </recommendedName>
</protein>
<dbReference type="InterPro" id="IPR023846">
    <property type="entry name" value="CHP04042_MSMEG0570"/>
</dbReference>
<name>A0ABS0AH28_9GAMM</name>
<gene>
    <name evidence="1" type="ORF">ISO4_02045</name>
</gene>
<accession>A0ABS0AH28</accession>
<evidence type="ECO:0008006" key="3">
    <source>
        <dbReference type="Google" id="ProtNLM"/>
    </source>
</evidence>